<proteinExistence type="predicted"/>
<evidence type="ECO:0000259" key="2">
    <source>
        <dbReference type="Pfam" id="PF14977"/>
    </source>
</evidence>
<feature type="region of interest" description="Disordered" evidence="1">
    <location>
        <begin position="680"/>
        <end position="729"/>
    </location>
</feature>
<feature type="region of interest" description="Disordered" evidence="1">
    <location>
        <begin position="1098"/>
        <end position="1130"/>
    </location>
</feature>
<dbReference type="PANTHER" id="PTHR23093">
    <property type="entry name" value="SIMILAR TO CHROMOSOME 3 OPEN READING FRAME 20"/>
    <property type="match status" value="1"/>
</dbReference>
<dbReference type="Pfam" id="PF14977">
    <property type="entry name" value="FAM194"/>
    <property type="match status" value="1"/>
</dbReference>
<organism evidence="3 4">
    <name type="scientific">Littorina saxatilis</name>
    <dbReference type="NCBI Taxonomy" id="31220"/>
    <lineage>
        <taxon>Eukaryota</taxon>
        <taxon>Metazoa</taxon>
        <taxon>Spiralia</taxon>
        <taxon>Lophotrochozoa</taxon>
        <taxon>Mollusca</taxon>
        <taxon>Gastropoda</taxon>
        <taxon>Caenogastropoda</taxon>
        <taxon>Littorinimorpha</taxon>
        <taxon>Littorinoidea</taxon>
        <taxon>Littorinidae</taxon>
        <taxon>Littorina</taxon>
    </lineage>
</organism>
<feature type="compositionally biased region" description="Polar residues" evidence="1">
    <location>
        <begin position="1111"/>
        <end position="1130"/>
    </location>
</feature>
<name>A0AAN9BB81_9CAEN</name>
<evidence type="ECO:0000313" key="4">
    <source>
        <dbReference type="Proteomes" id="UP001374579"/>
    </source>
</evidence>
<dbReference type="EMBL" id="JBAMIC010000010">
    <property type="protein sequence ID" value="KAK7102791.1"/>
    <property type="molecule type" value="Genomic_DNA"/>
</dbReference>
<dbReference type="PANTHER" id="PTHR23093:SF16">
    <property type="entry name" value="FAM194 C-TERMINAL DOMAIN-CONTAINING PROTEIN"/>
    <property type="match status" value="1"/>
</dbReference>
<feature type="domain" description="FAM194 C-terminal" evidence="2">
    <location>
        <begin position="417"/>
        <end position="586"/>
    </location>
</feature>
<evidence type="ECO:0000256" key="1">
    <source>
        <dbReference type="SAM" id="MobiDB-lite"/>
    </source>
</evidence>
<reference evidence="3 4" key="1">
    <citation type="submission" date="2024-02" db="EMBL/GenBank/DDBJ databases">
        <title>Chromosome-scale genome assembly of the rough periwinkle Littorina saxatilis.</title>
        <authorList>
            <person name="De Jode A."/>
            <person name="Faria R."/>
            <person name="Formenti G."/>
            <person name="Sims Y."/>
            <person name="Smith T.P."/>
            <person name="Tracey A."/>
            <person name="Wood J.M.D."/>
            <person name="Zagrodzka Z.B."/>
            <person name="Johannesson K."/>
            <person name="Butlin R.K."/>
            <person name="Leder E.H."/>
        </authorList>
    </citation>
    <scope>NUCLEOTIDE SEQUENCE [LARGE SCALE GENOMIC DNA]</scope>
    <source>
        <strain evidence="3">Snail1</strain>
        <tissue evidence="3">Muscle</tissue>
    </source>
</reference>
<accession>A0AAN9BB81</accession>
<feature type="region of interest" description="Disordered" evidence="1">
    <location>
        <begin position="167"/>
        <end position="277"/>
    </location>
</feature>
<comment type="caution">
    <text evidence="3">The sequence shown here is derived from an EMBL/GenBank/DDBJ whole genome shotgun (WGS) entry which is preliminary data.</text>
</comment>
<evidence type="ECO:0000313" key="3">
    <source>
        <dbReference type="EMBL" id="KAK7102791.1"/>
    </source>
</evidence>
<protein>
    <recommendedName>
        <fullName evidence="2">FAM194 C-terminal domain-containing protein</fullName>
    </recommendedName>
</protein>
<keyword evidence="4" id="KW-1185">Reference proteome</keyword>
<feature type="compositionally biased region" description="Polar residues" evidence="1">
    <location>
        <begin position="193"/>
        <end position="202"/>
    </location>
</feature>
<sequence length="1130" mass="125846">MGSTDDDIFFFHQTKYRTVPRRFRKLPEDLPESLKFAHLNPKVAAYLASKEKQKQEEDLFGDGMGKKSLMPEINTAFMSIKNRLDSSLSNDEDSQRYLFEEARVNAGTVLQQLAKIIYNYEEIASHIPKSLEYQLMCGVKELTTDVIIVHREWQTYAMKEAHAKMMASAAEPHSDDDDTGGPGSVIDDGRSTRAPSVSSTVAESGPPRGGKKRVLSKGGQGLPEICEYGETDISGDPARRRMDSRLSLSSRAGGRQNRRSIQMDKTSVGPGSVAGRSRRGMHDYELMSALTETPSDNRSTAMANPSYYMSVIQFQLSSKMCEDKGWIVQKGREDELAKEAILEWCVQTLQQARKLISDQKAQEKDLGYDHAVQVRYYGDTRKESLLKYRKSPVKPTGNPAGKGGKPRIPCMYDDYNEGKQLMLTGHLDGTTVAYYPSGRPAVVATAAGFGRTGFYTVAYDDDFDMRMLACFTPSGHGVCYHSNGTIRFLATSKGGHLAERSGSIQRRWKWPPGGVKILTPVSFQLNSYLAFRCVSESYMVLLFSCAKETARFSVSAVVSEPSPRSGEKPEQLLTSFTFSSKAARELLRLFAPKSKSHKSKGKKKEKLNRQLAELVKSVDTQEMSLYDIEADKELARLQRRSRNLIDDWMEHYRIAIGLMSPHLTFMPDSPLIRRRRFTQSAKPSGGFKTERSAVCDSSNDFRTPSAPAGATRKQRAGSARSSMQSPTRSTVSLMVKFDSTADGVQVSMGEDGTGDDNKDQLDMSLASVSRFSEISQLRSKSASFVAKPLSRQGTASSLPEREMIPSPCLTLCPGALRQIILHEPRPQCRCSRHVIPNISDVEYDRYINKEAPRSQLQIIMVHSTLFPHTNPAESMLNHIYANQNKNRTRPCLQSRTDLFRILKYDVSSAAADSDHTQPLLMTRHNVVPGMILIYGNGRLLFCDHILNGYGYTQKDFKKQISKSRLDFVHGQSLPSDFRFSPSKGSHGLRSAWGGDIGGTGVDRFGSPGTALSRSLTDIPYSDQSLSLMSHTDQKGELYQSLKELLDLKATEESSDIPPLPPIPLPILQRSTTSMPFLRHQFGRKGLKHDAVRLRLPTPASFHQFSDRGRATNRQQPQPTPVVSASDQIAA</sequence>
<dbReference type="InterPro" id="IPR029281">
    <property type="entry name" value="FAM194_C"/>
</dbReference>
<gene>
    <name evidence="3" type="ORF">V1264_020969</name>
</gene>
<dbReference type="AlphaFoldDB" id="A0AAN9BB81"/>
<feature type="compositionally biased region" description="Polar residues" evidence="1">
    <location>
        <begin position="719"/>
        <end position="729"/>
    </location>
</feature>
<dbReference type="Proteomes" id="UP001374579">
    <property type="component" value="Unassembled WGS sequence"/>
</dbReference>